<dbReference type="InterPro" id="IPR029063">
    <property type="entry name" value="SAM-dependent_MTases_sf"/>
</dbReference>
<gene>
    <name evidence="8" type="ORF">FSB_LOCUS43153</name>
</gene>
<dbReference type="InterPro" id="IPR050362">
    <property type="entry name" value="Cation-dep_OMT"/>
</dbReference>
<proteinExistence type="inferred from homology"/>
<feature type="region of interest" description="Disordered" evidence="6">
    <location>
        <begin position="598"/>
        <end position="617"/>
    </location>
</feature>
<evidence type="ECO:0000256" key="5">
    <source>
        <dbReference type="ARBA" id="ARBA00023453"/>
    </source>
</evidence>
<dbReference type="SUPFAM" id="SSF53335">
    <property type="entry name" value="S-adenosyl-L-methionine-dependent methyltransferases"/>
    <property type="match status" value="1"/>
</dbReference>
<dbReference type="PANTHER" id="PTHR10509:SF14">
    <property type="entry name" value="CAFFEOYL-COA O-METHYLTRANSFERASE 3-RELATED"/>
    <property type="match status" value="1"/>
</dbReference>
<sequence>MATSSGLLLHHCWSRLACQHVAFPWRSPRLMRNFHSVSATTSLAGKASFERCCRTCSSKSKQLIRSCSTNAFVVVNDDEKYGNKEVISVTPHLYDYILANVREPEILRQLREETASMRGSQMQVSPDQAQLLAMLVQTLGAERCIEVGVYTGYSSLAVALVLPESGRLVACERDAKSLEVAKKYYERAGVLNKVDVKYGLAADALKSLILNGEACSYDFAFVDAEKRMNQEYFELLLQLVKAGGLIVIDNVLWHGKVCDPMAPSKRKSKAVKKEKKKIESTATSSEVEGRSVVTLFKAKERFAVASPTFNGVTVEPSSKAKVESDVKSSSNGMGKSAVSPSKASGKSAILQLCLYALQLFVLVALAVVMKLFLIFLFLAADQSQTLFLIIGGYIVLEPIEEMMVETNVPRQSVMLGFTMVGGELMADTEIVFEVHGDHDVVSRHEVLTGVSILAVLVIVASDGHLDDMNMDDTTIKEEEDRVVIGTNELAVVAAVVTVASDGHFDDMNMNDTTIKEEEEGFVIGPNELAVVGCSSQPWFAMSSGIMMIVVFGREVLTGVNTLAAVVTVANSQEPFWQEDFSRDASSKGLDYPLAKFSHRADNLSGGNDVYRSDSSRS</sequence>
<dbReference type="AlphaFoldDB" id="A0A2N9HUE5"/>
<evidence type="ECO:0000256" key="2">
    <source>
        <dbReference type="ARBA" id="ARBA00022603"/>
    </source>
</evidence>
<dbReference type="Gene3D" id="3.40.50.150">
    <property type="entry name" value="Vaccinia Virus protein VP39"/>
    <property type="match status" value="1"/>
</dbReference>
<comment type="function">
    <text evidence="1">Methylates caffeoyl-CoA to feruloyl-CoA and 5-hydroxyferuloyl-CoA to sinapoyl-CoA. Plays a role in the synthesis of feruloylated polysaccharides. Involved in the reinforcement of the plant cell wall. Also involved in the responding to wounding or pathogen challenge by the increased formation of cell wall-bound ferulic acid polymers.</text>
</comment>
<evidence type="ECO:0000256" key="3">
    <source>
        <dbReference type="ARBA" id="ARBA00022679"/>
    </source>
</evidence>
<keyword evidence="3" id="KW-0808">Transferase</keyword>
<protein>
    <recommendedName>
        <fullName evidence="9">Caffeoyl-CoA O-methyltransferase</fullName>
    </recommendedName>
</protein>
<organism evidence="8">
    <name type="scientific">Fagus sylvatica</name>
    <name type="common">Beechnut</name>
    <dbReference type="NCBI Taxonomy" id="28930"/>
    <lineage>
        <taxon>Eukaryota</taxon>
        <taxon>Viridiplantae</taxon>
        <taxon>Streptophyta</taxon>
        <taxon>Embryophyta</taxon>
        <taxon>Tracheophyta</taxon>
        <taxon>Spermatophyta</taxon>
        <taxon>Magnoliopsida</taxon>
        <taxon>eudicotyledons</taxon>
        <taxon>Gunneridae</taxon>
        <taxon>Pentapetalae</taxon>
        <taxon>rosids</taxon>
        <taxon>fabids</taxon>
        <taxon>Fagales</taxon>
        <taxon>Fagaceae</taxon>
        <taxon>Fagus</taxon>
    </lineage>
</organism>
<keyword evidence="7" id="KW-0812">Transmembrane</keyword>
<evidence type="ECO:0000256" key="4">
    <source>
        <dbReference type="ARBA" id="ARBA00022691"/>
    </source>
</evidence>
<comment type="similarity">
    <text evidence="5">Belongs to the class I-like SAM-binding methyltransferase superfamily. Cation-dependent O-methyltransferase family.</text>
</comment>
<accession>A0A2N9HUE5</accession>
<evidence type="ECO:0008006" key="9">
    <source>
        <dbReference type="Google" id="ProtNLM"/>
    </source>
</evidence>
<name>A0A2N9HUE5_FAGSY</name>
<evidence type="ECO:0000256" key="6">
    <source>
        <dbReference type="SAM" id="MobiDB-lite"/>
    </source>
</evidence>
<keyword evidence="2" id="KW-0489">Methyltransferase</keyword>
<keyword evidence="7" id="KW-1133">Transmembrane helix</keyword>
<reference evidence="8" key="1">
    <citation type="submission" date="2018-02" db="EMBL/GenBank/DDBJ databases">
        <authorList>
            <person name="Cohen D.B."/>
            <person name="Kent A.D."/>
        </authorList>
    </citation>
    <scope>NUCLEOTIDE SEQUENCE</scope>
</reference>
<dbReference type="GO" id="GO:0032259">
    <property type="term" value="P:methylation"/>
    <property type="evidence" value="ECO:0007669"/>
    <property type="project" value="UniProtKB-KW"/>
</dbReference>
<dbReference type="Pfam" id="PF01596">
    <property type="entry name" value="Methyltransf_3"/>
    <property type="match status" value="1"/>
</dbReference>
<dbReference type="GO" id="GO:0008757">
    <property type="term" value="F:S-adenosylmethionine-dependent methyltransferase activity"/>
    <property type="evidence" value="ECO:0007669"/>
    <property type="project" value="TreeGrafter"/>
</dbReference>
<dbReference type="CDD" id="cd02440">
    <property type="entry name" value="AdoMet_MTases"/>
    <property type="match status" value="1"/>
</dbReference>
<dbReference type="PANTHER" id="PTHR10509">
    <property type="entry name" value="O-METHYLTRANSFERASE-RELATED"/>
    <property type="match status" value="1"/>
</dbReference>
<dbReference type="InterPro" id="IPR002935">
    <property type="entry name" value="SAM_O-MeTrfase"/>
</dbReference>
<evidence type="ECO:0000313" key="8">
    <source>
        <dbReference type="EMBL" id="SPD15271.1"/>
    </source>
</evidence>
<evidence type="ECO:0000256" key="1">
    <source>
        <dbReference type="ARBA" id="ARBA00002334"/>
    </source>
</evidence>
<dbReference type="GO" id="GO:0008171">
    <property type="term" value="F:O-methyltransferase activity"/>
    <property type="evidence" value="ECO:0007669"/>
    <property type="project" value="InterPro"/>
</dbReference>
<keyword evidence="4" id="KW-0949">S-adenosyl-L-methionine</keyword>
<evidence type="ECO:0000256" key="7">
    <source>
        <dbReference type="SAM" id="Phobius"/>
    </source>
</evidence>
<dbReference type="EMBL" id="OIVN01004068">
    <property type="protein sequence ID" value="SPD15271.1"/>
    <property type="molecule type" value="Genomic_DNA"/>
</dbReference>
<feature type="transmembrane region" description="Helical" evidence="7">
    <location>
        <begin position="355"/>
        <end position="380"/>
    </location>
</feature>
<keyword evidence="7" id="KW-0472">Membrane</keyword>
<dbReference type="PROSITE" id="PS51682">
    <property type="entry name" value="SAM_OMT_I"/>
    <property type="match status" value="1"/>
</dbReference>